<comment type="function">
    <text evidence="1 11">Catalyzes the phosphorylation of D-glycero-D-manno-heptose 7-phosphate at the C-1 position to selectively form D-glycero-beta-D-manno-heptose-1,7-bisphosphate.</text>
</comment>
<evidence type="ECO:0000256" key="9">
    <source>
        <dbReference type="ARBA" id="ARBA00023277"/>
    </source>
</evidence>
<comment type="similarity">
    <text evidence="11">In the N-terminal section; belongs to the carbohydrate kinase PfkB family.</text>
</comment>
<proteinExistence type="inferred from homology"/>
<comment type="subunit">
    <text evidence="11">Homodimer.</text>
</comment>
<dbReference type="EC" id="2.7.1.167" evidence="11"/>
<dbReference type="Gene3D" id="3.40.1190.20">
    <property type="match status" value="1"/>
</dbReference>
<dbReference type="InterPro" id="IPR014729">
    <property type="entry name" value="Rossmann-like_a/b/a_fold"/>
</dbReference>
<gene>
    <name evidence="11" type="primary">hldE</name>
    <name evidence="14" type="ORF">GGD89_002924</name>
</gene>
<keyword evidence="4 11" id="KW-0548">Nucleotidyltransferase</keyword>
<dbReference type="Gene3D" id="3.40.50.620">
    <property type="entry name" value="HUPs"/>
    <property type="match status" value="1"/>
</dbReference>
<dbReference type="PROSITE" id="PS01295">
    <property type="entry name" value="ISPD"/>
    <property type="match status" value="1"/>
</dbReference>
<dbReference type="RefSeq" id="WP_184046529.1">
    <property type="nucleotide sequence ID" value="NZ_JACIGK010000024.1"/>
</dbReference>
<keyword evidence="15" id="KW-1185">Reference proteome</keyword>
<keyword evidence="9 11" id="KW-0119">Carbohydrate metabolism</keyword>
<evidence type="ECO:0000256" key="11">
    <source>
        <dbReference type="HAMAP-Rule" id="MF_01603"/>
    </source>
</evidence>
<feature type="domain" description="Cytidyltransferase-like" evidence="13">
    <location>
        <begin position="371"/>
        <end position="466"/>
    </location>
</feature>
<name>A0A7W6RG63_9PROT</name>
<dbReference type="GO" id="GO:0097171">
    <property type="term" value="P:ADP-L-glycero-beta-D-manno-heptose biosynthetic process"/>
    <property type="evidence" value="ECO:0007669"/>
    <property type="project" value="UniProtKB-UniPathway"/>
</dbReference>
<evidence type="ECO:0000256" key="1">
    <source>
        <dbReference type="ARBA" id="ARBA00002319"/>
    </source>
</evidence>
<dbReference type="EC" id="2.7.7.70" evidence="11"/>
<evidence type="ECO:0000256" key="3">
    <source>
        <dbReference type="ARBA" id="ARBA00022679"/>
    </source>
</evidence>
<dbReference type="NCBIfam" id="TIGR02198">
    <property type="entry name" value="rfaE_dom_I"/>
    <property type="match status" value="1"/>
</dbReference>
<dbReference type="CDD" id="cd01172">
    <property type="entry name" value="RfaE_like"/>
    <property type="match status" value="1"/>
</dbReference>
<dbReference type="NCBIfam" id="TIGR02199">
    <property type="entry name" value="rfaE_dom_II"/>
    <property type="match status" value="1"/>
</dbReference>
<evidence type="ECO:0000256" key="4">
    <source>
        <dbReference type="ARBA" id="ARBA00022695"/>
    </source>
</evidence>
<dbReference type="SUPFAM" id="SSF53613">
    <property type="entry name" value="Ribokinase-like"/>
    <property type="match status" value="1"/>
</dbReference>
<evidence type="ECO:0000313" key="14">
    <source>
        <dbReference type="EMBL" id="MBB4267283.1"/>
    </source>
</evidence>
<dbReference type="GO" id="GO:0008299">
    <property type="term" value="P:isoprenoid biosynthetic process"/>
    <property type="evidence" value="ECO:0007669"/>
    <property type="project" value="InterPro"/>
</dbReference>
<keyword evidence="5 11" id="KW-0547">Nucleotide-binding</keyword>
<comment type="catalytic activity">
    <reaction evidence="11">
        <text>D-glycero-beta-D-manno-heptose 7-phosphate + ATP = D-glycero-beta-D-manno-heptose 1,7-bisphosphate + ADP + H(+)</text>
        <dbReference type="Rhea" id="RHEA:27473"/>
        <dbReference type="ChEBI" id="CHEBI:15378"/>
        <dbReference type="ChEBI" id="CHEBI:30616"/>
        <dbReference type="ChEBI" id="CHEBI:60204"/>
        <dbReference type="ChEBI" id="CHEBI:60208"/>
        <dbReference type="ChEBI" id="CHEBI:456216"/>
        <dbReference type="EC" id="2.7.1.167"/>
    </reaction>
</comment>
<dbReference type="Pfam" id="PF00294">
    <property type="entry name" value="PfkB"/>
    <property type="match status" value="1"/>
</dbReference>
<evidence type="ECO:0000259" key="12">
    <source>
        <dbReference type="Pfam" id="PF00294"/>
    </source>
</evidence>
<evidence type="ECO:0000256" key="5">
    <source>
        <dbReference type="ARBA" id="ARBA00022741"/>
    </source>
</evidence>
<dbReference type="InterPro" id="IPR029056">
    <property type="entry name" value="Ribokinase-like"/>
</dbReference>
<evidence type="ECO:0000256" key="6">
    <source>
        <dbReference type="ARBA" id="ARBA00022777"/>
    </source>
</evidence>
<dbReference type="GO" id="GO:0005524">
    <property type="term" value="F:ATP binding"/>
    <property type="evidence" value="ECO:0007669"/>
    <property type="project" value="UniProtKB-UniRule"/>
</dbReference>
<keyword evidence="8 11" id="KW-0511">Multifunctional enzyme</keyword>
<dbReference type="InterPro" id="IPR004821">
    <property type="entry name" value="Cyt_trans-like"/>
</dbReference>
<comment type="catalytic activity">
    <reaction evidence="10 11">
        <text>D-glycero-beta-D-manno-heptose 1-phosphate + ATP + H(+) = ADP-D-glycero-beta-D-manno-heptose + diphosphate</text>
        <dbReference type="Rhea" id="RHEA:27465"/>
        <dbReference type="ChEBI" id="CHEBI:15378"/>
        <dbReference type="ChEBI" id="CHEBI:30616"/>
        <dbReference type="ChEBI" id="CHEBI:33019"/>
        <dbReference type="ChEBI" id="CHEBI:59967"/>
        <dbReference type="ChEBI" id="CHEBI:61593"/>
        <dbReference type="EC" id="2.7.7.70"/>
    </reaction>
</comment>
<dbReference type="PANTHER" id="PTHR46969">
    <property type="entry name" value="BIFUNCTIONAL PROTEIN HLDE"/>
    <property type="match status" value="1"/>
</dbReference>
<dbReference type="InterPro" id="IPR023030">
    <property type="entry name" value="Bifunc_HldE"/>
</dbReference>
<keyword evidence="7 11" id="KW-0067">ATP-binding</keyword>
<comment type="function">
    <text evidence="2 11">Catalyzes the ADP transfer from ATP to D-glycero-beta-D-manno-heptose 1-phosphate, yielding ADP-D-glycero-beta-D-manno-heptose.</text>
</comment>
<dbReference type="Pfam" id="PF01467">
    <property type="entry name" value="CTP_transf_like"/>
    <property type="match status" value="1"/>
</dbReference>
<feature type="domain" description="Carbohydrate kinase PfkB" evidence="12">
    <location>
        <begin position="29"/>
        <end position="327"/>
    </location>
</feature>
<evidence type="ECO:0000256" key="8">
    <source>
        <dbReference type="ARBA" id="ARBA00023268"/>
    </source>
</evidence>
<dbReference type="SUPFAM" id="SSF52374">
    <property type="entry name" value="Nucleotidylyl transferase"/>
    <property type="match status" value="1"/>
</dbReference>
<comment type="caution">
    <text evidence="14">The sequence shown here is derived from an EMBL/GenBank/DDBJ whole genome shotgun (WGS) entry which is preliminary data.</text>
</comment>
<dbReference type="HAMAP" id="MF_01603">
    <property type="entry name" value="HldE"/>
    <property type="match status" value="1"/>
</dbReference>
<keyword evidence="6 11" id="KW-0418">Kinase</keyword>
<evidence type="ECO:0000256" key="7">
    <source>
        <dbReference type="ARBA" id="ARBA00022840"/>
    </source>
</evidence>
<dbReference type="InterPro" id="IPR011913">
    <property type="entry name" value="RfaE_dom_I"/>
</dbReference>
<dbReference type="EMBL" id="JACIGK010000024">
    <property type="protein sequence ID" value="MBB4267283.1"/>
    <property type="molecule type" value="Genomic_DNA"/>
</dbReference>
<sequence length="508" mass="52209">MTVAADPPHTTASPGAVDLVDLVDRLGDARVLCVGDVMLDTFVQGSVDRVSPEAPIPVLRVARETTMLGGAGNVARNLVGLGARVGFLSVIGDDADGAAVAGLLAALPGVETSLLTESDRPTTRKTRFVAGGQQLLRADSECIRPLAEATGEALLAQARAVIADHGALVLSDYGKGVLTEPVTRALIALARGAGRPVIVDPKGADHARYDGAGVVTPNRKELSEATGGHPTHDDASVEAACRALIARCGVEAVLATRSQDGMTLVSDGARAEHLPAEAREVFDVSGAGDTVVATLAAALAVGASPSAGARLANAAAGVVVGKVGTAAVRADDLVSALHHQDLARAEDKVVRLDALVETAERWRRRGLRVGFTNGCFDLLHPGHVSLIAQARAACDRLVVGLNADASVRRLKGPRRPVQGEMARATVLASLADVDRVVLFAEDTPLALIGALRPDVLVKGADYTVETVVGADVVRGYGGRVVLADLVAGQSTTATLARMAGAEETDARR</sequence>
<dbReference type="GO" id="GO:0033785">
    <property type="term" value="F:heptose 7-phosphate kinase activity"/>
    <property type="evidence" value="ECO:0007669"/>
    <property type="project" value="UniProtKB-UniRule"/>
</dbReference>
<feature type="active site" evidence="11">
    <location>
        <position position="289"/>
    </location>
</feature>
<evidence type="ECO:0000256" key="10">
    <source>
        <dbReference type="ARBA" id="ARBA00047428"/>
    </source>
</evidence>
<comment type="similarity">
    <text evidence="11">In the C-terminal section; belongs to the cytidylyltransferase family.</text>
</comment>
<dbReference type="GO" id="GO:0033786">
    <property type="term" value="F:heptose-1-phosphate adenylyltransferase activity"/>
    <property type="evidence" value="ECO:0007669"/>
    <property type="project" value="UniProtKB-UniRule"/>
</dbReference>
<protein>
    <recommendedName>
        <fullName evidence="11">Bifunctional protein HldE</fullName>
    </recommendedName>
    <domain>
        <recommendedName>
            <fullName evidence="11">D-beta-D-heptose 7-phosphate kinase</fullName>
            <ecNumber evidence="11">2.7.1.167</ecNumber>
        </recommendedName>
        <alternativeName>
            <fullName evidence="11">D-beta-D-heptose 7-phosphotransferase</fullName>
        </alternativeName>
        <alternativeName>
            <fullName evidence="11">D-glycero-beta-D-manno-heptose-7-phosphate kinase</fullName>
        </alternativeName>
    </domain>
    <domain>
        <recommendedName>
            <fullName evidence="11">D-beta-D-heptose 1-phosphate adenylyltransferase</fullName>
            <ecNumber evidence="11">2.7.7.70</ecNumber>
        </recommendedName>
        <alternativeName>
            <fullName evidence="11">D-glycero-beta-D-manno-heptose 1-phosphate adenylyltransferase</fullName>
        </alternativeName>
    </domain>
</protein>
<accession>A0A7W6RG63</accession>
<feature type="binding site" evidence="11">
    <location>
        <begin position="218"/>
        <end position="221"/>
    </location>
    <ligand>
        <name>ATP</name>
        <dbReference type="ChEBI" id="CHEBI:30616"/>
    </ligand>
</feature>
<dbReference type="InterPro" id="IPR011914">
    <property type="entry name" value="RfaE_dom_II"/>
</dbReference>
<dbReference type="PANTHER" id="PTHR46969:SF1">
    <property type="entry name" value="BIFUNCTIONAL PROTEIN HLDE"/>
    <property type="match status" value="1"/>
</dbReference>
<dbReference type="NCBIfam" id="TIGR00125">
    <property type="entry name" value="cyt_tran_rel"/>
    <property type="match status" value="1"/>
</dbReference>
<dbReference type="InterPro" id="IPR018294">
    <property type="entry name" value="ISPD_synthase_CS"/>
</dbReference>
<evidence type="ECO:0000256" key="2">
    <source>
        <dbReference type="ARBA" id="ARBA00003753"/>
    </source>
</evidence>
<organism evidence="14 15">
    <name type="scientific">Roseospira visakhapatnamensis</name>
    <dbReference type="NCBI Taxonomy" id="390880"/>
    <lineage>
        <taxon>Bacteria</taxon>
        <taxon>Pseudomonadati</taxon>
        <taxon>Pseudomonadota</taxon>
        <taxon>Alphaproteobacteria</taxon>
        <taxon>Rhodospirillales</taxon>
        <taxon>Rhodospirillaceae</taxon>
        <taxon>Roseospira</taxon>
    </lineage>
</organism>
<keyword evidence="3 11" id="KW-0808">Transferase</keyword>
<dbReference type="InterPro" id="IPR011611">
    <property type="entry name" value="PfkB_dom"/>
</dbReference>
<dbReference type="Proteomes" id="UP000554286">
    <property type="component" value="Unassembled WGS sequence"/>
</dbReference>
<dbReference type="GO" id="GO:0016773">
    <property type="term" value="F:phosphotransferase activity, alcohol group as acceptor"/>
    <property type="evidence" value="ECO:0007669"/>
    <property type="project" value="InterPro"/>
</dbReference>
<feature type="region of interest" description="Cytidylyltransferase" evidence="11">
    <location>
        <begin position="371"/>
        <end position="508"/>
    </location>
</feature>
<dbReference type="GO" id="GO:0005829">
    <property type="term" value="C:cytosol"/>
    <property type="evidence" value="ECO:0007669"/>
    <property type="project" value="TreeGrafter"/>
</dbReference>
<comment type="pathway">
    <text evidence="11">Nucleotide-sugar biosynthesis; ADP-L-glycero-beta-D-manno-heptose biosynthesis; ADP-L-glycero-beta-D-manno-heptose from D-glycero-beta-D-manno-heptose 7-phosphate: step 1/4.</text>
</comment>
<dbReference type="UniPathway" id="UPA00356">
    <property type="reaction ID" value="UER00437"/>
</dbReference>
<feature type="region of interest" description="Ribokinase" evidence="11">
    <location>
        <begin position="1"/>
        <end position="343"/>
    </location>
</feature>
<evidence type="ECO:0000259" key="13">
    <source>
        <dbReference type="Pfam" id="PF01467"/>
    </source>
</evidence>
<dbReference type="AlphaFoldDB" id="A0A7W6RG63"/>
<reference evidence="14 15" key="1">
    <citation type="submission" date="2020-08" db="EMBL/GenBank/DDBJ databases">
        <title>Genome sequencing of Purple Non-Sulfur Bacteria from various extreme environments.</title>
        <authorList>
            <person name="Mayer M."/>
        </authorList>
    </citation>
    <scope>NUCLEOTIDE SEQUENCE [LARGE SCALE GENOMIC DNA]</scope>
    <source>
        <strain evidence="14 15">JA131</strain>
    </source>
</reference>
<comment type="pathway">
    <text evidence="11">Nucleotide-sugar biosynthesis; ADP-L-glycero-beta-D-manno-heptose biosynthesis; ADP-L-glycero-beta-D-manno-heptose from D-glycero-beta-D-manno-heptose 7-phosphate: step 3/4.</text>
</comment>
<evidence type="ECO:0000313" key="15">
    <source>
        <dbReference type="Proteomes" id="UP000554286"/>
    </source>
</evidence>